<proteinExistence type="predicted"/>
<dbReference type="Proteomes" id="UP000218731">
    <property type="component" value="Chromosome 1"/>
</dbReference>
<reference evidence="1 2" key="1">
    <citation type="submission" date="2015-11" db="EMBL/GenBank/DDBJ databases">
        <title>Complete genome sequencing of a biphenyl-degrading bacterium, Pseudomonas putida KF715 (=NBRC110667).</title>
        <authorList>
            <person name="Suenaga H."/>
            <person name="Fujihara N."/>
            <person name="Watanabe T."/>
            <person name="Hirose J."/>
            <person name="Kimura N."/>
            <person name="Yamazoe A."/>
            <person name="Hosoyama A."/>
            <person name="Shimodaira J."/>
            <person name="Furukawa K."/>
        </authorList>
    </citation>
    <scope>NUCLEOTIDE SEQUENCE [LARGE SCALE GENOMIC DNA]</scope>
    <source>
        <strain evidence="1 2">KF715</strain>
    </source>
</reference>
<accession>A0A1L7N9M8</accession>
<evidence type="ECO:0008006" key="3">
    <source>
        <dbReference type="Google" id="ProtNLM"/>
    </source>
</evidence>
<sequence length="956" mass="106594">MKSNPKSALLQRLAQGNVMFDWGAILAFDRGQVNRMLREQYMAAFNDLSFLLPFSDEVVIGDLEHVTLSDIVLGAPQVSFESATFTNAKATVRLNIVAGTYSSTFHPPGSPPYLLRSETLREDMGLMLEMTAELGVRVGSVDDRGKLMLDLSQGERFSCNLGLSDDARLAIGAKLGEQIQSHPAYRQIYSCAMMDFNDYGPLSPRSFQVRTQPAPEGGDKHSDQYGNGAVVLFCHLRVNSEPGRMPGNPDDYPYLIPDDLTVQGAPAYNATALIAAPLRHFVDDQQAPGILQKFTLPNALQVSMVDREDPLDHVIFGSIEPTALSFFVEPLQSALLPESTQHFIIDNEGNEVRAQWQAVNINQPLATGSMQDGTYQAMGTEKFQRDQQLVLVSGRFSSAAGEQVRTGLVVESRQAVNVIPRVATWGIGMGPIKLHAGAVTGGDLSWELIPDNGQLHGDLVVDPERPAGRLFTPFDPESYLPEVRLQKIRVTDQATTTSDIATVVIFAYPQQLNVTPFHVPVMTGIAPIAFRLPAEWHEAATWKVFGEGEINEDGVYNPPIQAQAPISVVMADIDDRQTGYAIVQHAYQEPPIRWTELEGFKINVKGTPICLANGMQQIPLEIVVEPKEVSVGGVTYPIPLTVTELSTMRLVYRSGNSEVEFLEPGQEGLPLEIPKWATSVKRNRFNLYGPVTESEMPQVRSEATRSTRELWLHSSVAATEEFYAKFQADDGTWWDSRDKQGFVCVTAAPVDSPSTDDYELVRQRVRNGAGRIHDPGNGAPKDEFSYMLESIDYWRLVHRFKGKNIKFATCRVDKDSAAASVRWESEQVDEVFFSYLSYAFRELPEPGQPEKVAELKDDSYLTQMAKELSYLKIEKNLIAGKEPGPGELLIMLHRLSDMPFWSDDMTDEESKKYRKMLDKPLMFVLYDQDGTRHRLRIGFPEPSIEDSRNTLEWSAQ</sequence>
<evidence type="ECO:0000313" key="1">
    <source>
        <dbReference type="EMBL" id="BAW22160.1"/>
    </source>
</evidence>
<dbReference type="AlphaFoldDB" id="A0A1L7N9M8"/>
<gene>
    <name evidence="1" type="ORF">KF715C_ch15870</name>
</gene>
<protein>
    <recommendedName>
        <fullName evidence="3">Imidazoleglycerol-phosphate synthase</fullName>
    </recommendedName>
</protein>
<dbReference type="EMBL" id="AP015029">
    <property type="protein sequence ID" value="BAW22160.1"/>
    <property type="molecule type" value="Genomic_DNA"/>
</dbReference>
<name>A0A1L7N9M8_PSEPU</name>
<organism evidence="1 2">
    <name type="scientific">Pseudomonas putida</name>
    <name type="common">Arthrobacter siderocapsulatus</name>
    <dbReference type="NCBI Taxonomy" id="303"/>
    <lineage>
        <taxon>Bacteria</taxon>
        <taxon>Pseudomonadati</taxon>
        <taxon>Pseudomonadota</taxon>
        <taxon>Gammaproteobacteria</taxon>
        <taxon>Pseudomonadales</taxon>
        <taxon>Pseudomonadaceae</taxon>
        <taxon>Pseudomonas</taxon>
    </lineage>
</organism>
<evidence type="ECO:0000313" key="2">
    <source>
        <dbReference type="Proteomes" id="UP000218731"/>
    </source>
</evidence>
<dbReference type="RefSeq" id="WP_096425753.1">
    <property type="nucleotide sequence ID" value="NZ_AP015029.1"/>
</dbReference>